<keyword evidence="1" id="KW-1133">Transmembrane helix</keyword>
<name>A0A0R1WJL3_9LACO</name>
<proteinExistence type="predicted"/>
<dbReference type="AlphaFoldDB" id="A0A0R1WJL3"/>
<evidence type="ECO:0000256" key="1">
    <source>
        <dbReference type="SAM" id="Phobius"/>
    </source>
</evidence>
<evidence type="ECO:0000313" key="2">
    <source>
        <dbReference type="EMBL" id="KRM15155.1"/>
    </source>
</evidence>
<organism evidence="2 3">
    <name type="scientific">Limosilactobacillus oris DSM 4864</name>
    <dbReference type="NCBI Taxonomy" id="1423779"/>
    <lineage>
        <taxon>Bacteria</taxon>
        <taxon>Bacillati</taxon>
        <taxon>Bacillota</taxon>
        <taxon>Bacilli</taxon>
        <taxon>Lactobacillales</taxon>
        <taxon>Lactobacillaceae</taxon>
        <taxon>Limosilactobacillus</taxon>
    </lineage>
</organism>
<feature type="transmembrane region" description="Helical" evidence="1">
    <location>
        <begin position="17"/>
        <end position="38"/>
    </location>
</feature>
<reference evidence="2 3" key="1">
    <citation type="journal article" date="2015" name="Genome Announc.">
        <title>Expanding the biotechnology potential of lactobacilli through comparative genomics of 213 strains and associated genera.</title>
        <authorList>
            <person name="Sun Z."/>
            <person name="Harris H.M."/>
            <person name="McCann A."/>
            <person name="Guo C."/>
            <person name="Argimon S."/>
            <person name="Zhang W."/>
            <person name="Yang X."/>
            <person name="Jeffery I.B."/>
            <person name="Cooney J.C."/>
            <person name="Kagawa T.F."/>
            <person name="Liu W."/>
            <person name="Song Y."/>
            <person name="Salvetti E."/>
            <person name="Wrobel A."/>
            <person name="Rasinkangas P."/>
            <person name="Parkhill J."/>
            <person name="Rea M.C."/>
            <person name="O'Sullivan O."/>
            <person name="Ritari J."/>
            <person name="Douillard F.P."/>
            <person name="Paul Ross R."/>
            <person name="Yang R."/>
            <person name="Briner A.E."/>
            <person name="Felis G.E."/>
            <person name="de Vos W.M."/>
            <person name="Barrangou R."/>
            <person name="Klaenhammer T.R."/>
            <person name="Caufield P.W."/>
            <person name="Cui Y."/>
            <person name="Zhang H."/>
            <person name="O'Toole P.W."/>
        </authorList>
    </citation>
    <scope>NUCLEOTIDE SEQUENCE [LARGE SCALE GENOMIC DNA]</scope>
    <source>
        <strain evidence="2 3">DSM 4864</strain>
    </source>
</reference>
<gene>
    <name evidence="2" type="ORF">FC49_GL000496</name>
</gene>
<dbReference type="Proteomes" id="UP000050973">
    <property type="component" value="Unassembled WGS sequence"/>
</dbReference>
<evidence type="ECO:0000313" key="3">
    <source>
        <dbReference type="Proteomes" id="UP000050973"/>
    </source>
</evidence>
<accession>A0A0R1WJL3</accession>
<feature type="transmembrane region" description="Helical" evidence="1">
    <location>
        <begin position="44"/>
        <end position="65"/>
    </location>
</feature>
<dbReference type="PATRIC" id="fig|1423779.3.peg.503"/>
<keyword evidence="1" id="KW-0472">Membrane</keyword>
<protein>
    <submittedName>
        <fullName evidence="2">Uncharacterized protein</fullName>
    </submittedName>
</protein>
<sequence length="69" mass="8327">MDKEKIYQQQQRVQHRLVAWIVLTICFQIITALTGWLLVKVIAWLATAYCVLLIILWCYLELWLLRKHD</sequence>
<comment type="caution">
    <text evidence="2">The sequence shown here is derived from an EMBL/GenBank/DDBJ whole genome shotgun (WGS) entry which is preliminary data.</text>
</comment>
<dbReference type="EMBL" id="AZGE01000015">
    <property type="protein sequence ID" value="KRM15155.1"/>
    <property type="molecule type" value="Genomic_DNA"/>
</dbReference>
<keyword evidence="1" id="KW-0812">Transmembrane</keyword>